<organism evidence="4 5">
    <name type="scientific">Cephalotus follicularis</name>
    <name type="common">Albany pitcher plant</name>
    <dbReference type="NCBI Taxonomy" id="3775"/>
    <lineage>
        <taxon>Eukaryota</taxon>
        <taxon>Viridiplantae</taxon>
        <taxon>Streptophyta</taxon>
        <taxon>Embryophyta</taxon>
        <taxon>Tracheophyta</taxon>
        <taxon>Spermatophyta</taxon>
        <taxon>Magnoliopsida</taxon>
        <taxon>eudicotyledons</taxon>
        <taxon>Gunneridae</taxon>
        <taxon>Pentapetalae</taxon>
        <taxon>rosids</taxon>
        <taxon>fabids</taxon>
        <taxon>Oxalidales</taxon>
        <taxon>Cephalotaceae</taxon>
        <taxon>Cephalotus</taxon>
    </lineage>
</organism>
<evidence type="ECO:0000256" key="1">
    <source>
        <dbReference type="ARBA" id="ARBA00008324"/>
    </source>
</evidence>
<evidence type="ECO:0000313" key="5">
    <source>
        <dbReference type="Proteomes" id="UP000187406"/>
    </source>
</evidence>
<proteinExistence type="inferred from homology"/>
<dbReference type="SUPFAM" id="SSF54637">
    <property type="entry name" value="Thioesterase/thiol ester dehydrase-isomerase"/>
    <property type="match status" value="1"/>
</dbReference>
<comment type="caution">
    <text evidence="4">The sequence shown here is derived from an EMBL/GenBank/DDBJ whole genome shotgun (WGS) entry which is preliminary data.</text>
</comment>
<dbReference type="Gene3D" id="3.10.129.10">
    <property type="entry name" value="Hotdog Thioesterase"/>
    <property type="match status" value="1"/>
</dbReference>
<dbReference type="InterPro" id="IPR003736">
    <property type="entry name" value="PAAI_dom"/>
</dbReference>
<name>A0A1Q3CZI6_CEPFO</name>
<accession>A0A1Q3CZI6</accession>
<evidence type="ECO:0000256" key="2">
    <source>
        <dbReference type="ARBA" id="ARBA00022801"/>
    </source>
</evidence>
<dbReference type="AlphaFoldDB" id="A0A1Q3CZI6"/>
<dbReference type="Pfam" id="PF03061">
    <property type="entry name" value="4HBT"/>
    <property type="match status" value="1"/>
</dbReference>
<dbReference type="PANTHER" id="PTHR21660">
    <property type="entry name" value="THIOESTERASE SUPERFAMILY MEMBER-RELATED"/>
    <property type="match status" value="1"/>
</dbReference>
<dbReference type="InParanoid" id="A0A1Q3CZI6"/>
<dbReference type="GO" id="GO:0047617">
    <property type="term" value="F:fatty acyl-CoA hydrolase activity"/>
    <property type="evidence" value="ECO:0007669"/>
    <property type="project" value="InterPro"/>
</dbReference>
<dbReference type="InterPro" id="IPR029069">
    <property type="entry name" value="HotDog_dom_sf"/>
</dbReference>
<protein>
    <submittedName>
        <fullName evidence="4">4HBT domain-containing protein</fullName>
    </submittedName>
</protein>
<feature type="domain" description="Thioesterase" evidence="3">
    <location>
        <begin position="86"/>
        <end position="159"/>
    </location>
</feature>
<dbReference type="Proteomes" id="UP000187406">
    <property type="component" value="Unassembled WGS sequence"/>
</dbReference>
<dbReference type="InterPro" id="IPR039298">
    <property type="entry name" value="ACOT13"/>
</dbReference>
<evidence type="ECO:0000259" key="3">
    <source>
        <dbReference type="Pfam" id="PF03061"/>
    </source>
</evidence>
<comment type="similarity">
    <text evidence="1">Belongs to the thioesterase PaaI family.</text>
</comment>
<keyword evidence="2" id="KW-0378">Hydrolase</keyword>
<sequence>MAKATTTSQETTTPTVSKHLSPEYATGVVKFLENVGILDPSIHSYNTKDYYSHLISGHLRADHVQRGRITCLLSVTPAVTNYFNGLHGGAVAAFAERVAIACAKTVVGDDKEIFLGELSISYLSSARQNEELIVDGSVVRSGRNLTMVSIEFKVKETGKLVYTARATFYNFPVSKL</sequence>
<dbReference type="EMBL" id="BDDD01003614">
    <property type="protein sequence ID" value="GAV85575.1"/>
    <property type="molecule type" value="Genomic_DNA"/>
</dbReference>
<dbReference type="NCBIfam" id="TIGR00369">
    <property type="entry name" value="unchar_dom_1"/>
    <property type="match status" value="1"/>
</dbReference>
<keyword evidence="5" id="KW-1185">Reference proteome</keyword>
<evidence type="ECO:0000313" key="4">
    <source>
        <dbReference type="EMBL" id="GAV85575.1"/>
    </source>
</evidence>
<dbReference type="PANTHER" id="PTHR21660:SF12">
    <property type="entry name" value="OS07G0462700 PROTEIN"/>
    <property type="match status" value="1"/>
</dbReference>
<reference evidence="5" key="1">
    <citation type="submission" date="2016-04" db="EMBL/GenBank/DDBJ databases">
        <title>Cephalotus genome sequencing.</title>
        <authorList>
            <person name="Fukushima K."/>
            <person name="Hasebe M."/>
            <person name="Fang X."/>
        </authorList>
    </citation>
    <scope>NUCLEOTIDE SEQUENCE [LARGE SCALE GENOMIC DNA]</scope>
    <source>
        <strain evidence="5">cv. St1</strain>
    </source>
</reference>
<dbReference type="InterPro" id="IPR006683">
    <property type="entry name" value="Thioestr_dom"/>
</dbReference>
<dbReference type="FunCoup" id="A0A1Q3CZI6">
    <property type="interactions" value="25"/>
</dbReference>
<dbReference type="OrthoDB" id="46529at2759"/>
<dbReference type="CDD" id="cd03443">
    <property type="entry name" value="PaaI_thioesterase"/>
    <property type="match status" value="1"/>
</dbReference>
<gene>
    <name evidence="4" type="ORF">CFOL_v3_29011</name>
</gene>
<dbReference type="STRING" id="3775.A0A1Q3CZI6"/>